<dbReference type="Proteomes" id="UP000287651">
    <property type="component" value="Unassembled WGS sequence"/>
</dbReference>
<keyword evidence="1" id="KW-0732">Signal</keyword>
<accession>A0A426Y9K1</accession>
<protein>
    <submittedName>
        <fullName evidence="2">Uncharacterized protein</fullName>
    </submittedName>
</protein>
<organism evidence="2 3">
    <name type="scientific">Ensete ventricosum</name>
    <name type="common">Abyssinian banana</name>
    <name type="synonym">Musa ensete</name>
    <dbReference type="NCBI Taxonomy" id="4639"/>
    <lineage>
        <taxon>Eukaryota</taxon>
        <taxon>Viridiplantae</taxon>
        <taxon>Streptophyta</taxon>
        <taxon>Embryophyta</taxon>
        <taxon>Tracheophyta</taxon>
        <taxon>Spermatophyta</taxon>
        <taxon>Magnoliopsida</taxon>
        <taxon>Liliopsida</taxon>
        <taxon>Zingiberales</taxon>
        <taxon>Musaceae</taxon>
        <taxon>Ensete</taxon>
    </lineage>
</organism>
<evidence type="ECO:0000313" key="3">
    <source>
        <dbReference type="Proteomes" id="UP000287651"/>
    </source>
</evidence>
<dbReference type="AlphaFoldDB" id="A0A426Y9K1"/>
<evidence type="ECO:0000256" key="1">
    <source>
        <dbReference type="SAM" id="SignalP"/>
    </source>
</evidence>
<gene>
    <name evidence="2" type="ORF">B296_00040802</name>
</gene>
<reference evidence="2 3" key="1">
    <citation type="journal article" date="2014" name="Agronomy (Basel)">
        <title>A Draft Genome Sequence for Ensete ventricosum, the Drought-Tolerant Tree Against Hunger.</title>
        <authorList>
            <person name="Harrison J."/>
            <person name="Moore K.A."/>
            <person name="Paszkiewicz K."/>
            <person name="Jones T."/>
            <person name="Grant M."/>
            <person name="Ambacheew D."/>
            <person name="Muzemil S."/>
            <person name="Studholme D.J."/>
        </authorList>
    </citation>
    <scope>NUCLEOTIDE SEQUENCE [LARGE SCALE GENOMIC DNA]</scope>
</reference>
<proteinExistence type="predicted"/>
<evidence type="ECO:0000313" key="2">
    <source>
        <dbReference type="EMBL" id="RRT48376.1"/>
    </source>
</evidence>
<name>A0A426Y9K1_ENSVE</name>
<comment type="caution">
    <text evidence="2">The sequence shown here is derived from an EMBL/GenBank/DDBJ whole genome shotgun (WGS) entry which is preliminary data.</text>
</comment>
<feature type="chain" id="PRO_5019197423" evidence="1">
    <location>
        <begin position="23"/>
        <end position="268"/>
    </location>
</feature>
<feature type="signal peptide" evidence="1">
    <location>
        <begin position="1"/>
        <end position="22"/>
    </location>
</feature>
<dbReference type="EMBL" id="AMZH03013998">
    <property type="protein sequence ID" value="RRT48376.1"/>
    <property type="molecule type" value="Genomic_DNA"/>
</dbReference>
<sequence>MLHPRGITTAAAFAVLPSLLSAPQLCWHDDGLGCVWRSASFQAQNAKQQGEVIEVVNGSHEGQLPCIPWRVPERKVQQEAPPQHRFRVTEEVEGELAVVLSKPTPTHSSEWQFVARELQGDGEKDRERCHGEMKIRLQREREYLDHGVVESKAPGRCFSCDQALELLVLGKRVDDEGFRPGPYELDAVLDLLQLENRGQRQNLRHERCCIEKRRDADGDGSSAHGDDGKQRAKYFFVHDVGIQWGVEQYRRLDEPAETQVIPRCIEAE</sequence>